<dbReference type="EMBL" id="BKCJ010009294">
    <property type="protein sequence ID" value="GEU86305.1"/>
    <property type="molecule type" value="Genomic_DNA"/>
</dbReference>
<feature type="compositionally biased region" description="Polar residues" evidence="1">
    <location>
        <begin position="145"/>
        <end position="154"/>
    </location>
</feature>
<organism evidence="2">
    <name type="scientific">Tanacetum cinerariifolium</name>
    <name type="common">Dalmatian daisy</name>
    <name type="synonym">Chrysanthemum cinerariifolium</name>
    <dbReference type="NCBI Taxonomy" id="118510"/>
    <lineage>
        <taxon>Eukaryota</taxon>
        <taxon>Viridiplantae</taxon>
        <taxon>Streptophyta</taxon>
        <taxon>Embryophyta</taxon>
        <taxon>Tracheophyta</taxon>
        <taxon>Spermatophyta</taxon>
        <taxon>Magnoliopsida</taxon>
        <taxon>eudicotyledons</taxon>
        <taxon>Gunneridae</taxon>
        <taxon>Pentapetalae</taxon>
        <taxon>asterids</taxon>
        <taxon>campanulids</taxon>
        <taxon>Asterales</taxon>
        <taxon>Asteraceae</taxon>
        <taxon>Asteroideae</taxon>
        <taxon>Anthemideae</taxon>
        <taxon>Anthemidinae</taxon>
        <taxon>Tanacetum</taxon>
    </lineage>
</organism>
<evidence type="ECO:0000313" key="2">
    <source>
        <dbReference type="EMBL" id="GEU86305.1"/>
    </source>
</evidence>
<accession>A0A6L2NNY8</accession>
<proteinExistence type="predicted"/>
<reference evidence="2" key="1">
    <citation type="journal article" date="2019" name="Sci. Rep.">
        <title>Draft genome of Tanacetum cinerariifolium, the natural source of mosquito coil.</title>
        <authorList>
            <person name="Yamashiro T."/>
            <person name="Shiraishi A."/>
            <person name="Satake H."/>
            <person name="Nakayama K."/>
        </authorList>
    </citation>
    <scope>NUCLEOTIDE SEQUENCE</scope>
</reference>
<feature type="region of interest" description="Disordered" evidence="1">
    <location>
        <begin position="333"/>
        <end position="361"/>
    </location>
</feature>
<evidence type="ECO:0000256" key="1">
    <source>
        <dbReference type="SAM" id="MobiDB-lite"/>
    </source>
</evidence>
<protein>
    <submittedName>
        <fullName evidence="2">Uncharacterized protein</fullName>
    </submittedName>
</protein>
<name>A0A6L2NNY8_TANCI</name>
<feature type="region of interest" description="Disordered" evidence="1">
    <location>
        <begin position="139"/>
        <end position="158"/>
    </location>
</feature>
<comment type="caution">
    <text evidence="2">The sequence shown here is derived from an EMBL/GenBank/DDBJ whole genome shotgun (WGS) entry which is preliminary data.</text>
</comment>
<feature type="region of interest" description="Disordered" evidence="1">
    <location>
        <begin position="280"/>
        <end position="307"/>
    </location>
</feature>
<sequence length="413" mass="47037">MDELPCSTQYFEANTFYDNSHPLDVLNDHFEIFSDFNDDCTSSDGDSFEDMDYVEESPPYSELVSLEEVKDDILREKLLNIHLLIAKIEYLNDNLTPNRVLMSPSPFPIPVKDSDSFFEKSDTSLSYLDHSLPEFKTFSDHTKETSSGSTTTHADNFLPKPNGDALRKCILNGPYIPTTVVAQVVAATYDSLAVLEHTTVEKPMNMSPANKAHFESEKEAIHLILTIMGNEIYSTIDACQTAQEMWEAIERLQQGESLNIQDVKINLFWEFASSHTTTRYKGKEIAKPITPPSESASEDDSDLEQAQRDKDMQKNLALIAKYFKRIYKPTNNNLKTSSNLRNKNVHTTPRYKNNNQSGQFGNQRMMNVAGARKNVGTEKGVPLQVEQYDWLADMDEEIDEQELEAHYNYMSMI</sequence>
<dbReference type="AlphaFoldDB" id="A0A6L2NNY8"/>
<gene>
    <name evidence="2" type="ORF">Tci_058283</name>
</gene>